<dbReference type="InterPro" id="IPR001789">
    <property type="entry name" value="Sig_transdc_resp-reg_receiver"/>
</dbReference>
<evidence type="ECO:0000313" key="6">
    <source>
        <dbReference type="Proteomes" id="UP000266302"/>
    </source>
</evidence>
<dbReference type="EMBL" id="QXJC01000003">
    <property type="protein sequence ID" value="RID98234.1"/>
    <property type="molecule type" value="Genomic_DNA"/>
</dbReference>
<reference evidence="5 6" key="1">
    <citation type="submission" date="2018-09" db="EMBL/GenBank/DDBJ databases">
        <title>Draft genome of Simplicispira sp. NY-02.</title>
        <authorList>
            <person name="Im W.T."/>
        </authorList>
    </citation>
    <scope>NUCLEOTIDE SEQUENCE [LARGE SCALE GENOMIC DNA]</scope>
    <source>
        <strain evidence="5 6">NY-02</strain>
    </source>
</reference>
<feature type="domain" description="EAL" evidence="3">
    <location>
        <begin position="270"/>
        <end position="524"/>
    </location>
</feature>
<dbReference type="GO" id="GO:0000160">
    <property type="term" value="P:phosphorelay signal transduction system"/>
    <property type="evidence" value="ECO:0007669"/>
    <property type="project" value="InterPro"/>
</dbReference>
<proteinExistence type="predicted"/>
<dbReference type="Gene3D" id="3.40.50.2300">
    <property type="match status" value="1"/>
</dbReference>
<dbReference type="Pfam" id="PF00990">
    <property type="entry name" value="GGDEF"/>
    <property type="match status" value="1"/>
</dbReference>
<dbReference type="SMART" id="SM00267">
    <property type="entry name" value="GGDEF"/>
    <property type="match status" value="1"/>
</dbReference>
<dbReference type="Pfam" id="PF00072">
    <property type="entry name" value="Response_reg"/>
    <property type="match status" value="1"/>
</dbReference>
<dbReference type="InterPro" id="IPR029787">
    <property type="entry name" value="Nucleotide_cyclase"/>
</dbReference>
<dbReference type="PROSITE" id="PS50110">
    <property type="entry name" value="RESPONSE_REGULATORY"/>
    <property type="match status" value="1"/>
</dbReference>
<dbReference type="AlphaFoldDB" id="A0A398C7J1"/>
<sequence>MHSLLLRQIRRLFGEVQELPVRMLPLFEAIDAYYHQADNDREMIERSLDIASQEMLEQNHVLTSELEARRAAESRVMTLSNFDTLTGLANRSLFVDRLNQAIAGALRESHKVVVVVLGLDYFKLVNESLGYSTGNELLKVVGDRLRGCVRGSDMVARLGGDEFALIFTESAPGQRDIHPPHYRRNTNDEVEPGTAELLQRIMKTVSTSLMLADRELEVTCSMGVSLYPRDGTNSEALLKAAGVALSNAKRIGSNNFQFFTVDLSAKIQARLALQGQLRLAVEREEFVLHYQPQVDLCSGRIVGVEALIRWNHPELGLVPPGQFIGLAEETGLIVPIGAWVIRTACAQSKAWERQGLGSFRMAVNVSVRQFAQPDLVEYIAAVLAETGLEPQSLEIELTESLVMNDVDRSIDILQRLKAIGLQMSIDDFGTGYSSLAYLKRFPIDLLKIDQAFVRDIETSSDDAAIVKTIISMAHSLGIRVIAEGVETEAQCNFLRLNMCDEIQGYFFSRPVDAARIGELLAQDQRLADHLLRFKRTKRSLLLVDDEPSVAHALKRLLRRENLQILIADGGQAGLDILAQHPVDVIISDQRMPGMTGVEFLKIAKNRYPDAIRIVLSGDSEMRSVTEAVNDGAIYKFLSKPWSDQQLCDCIEEAFLHKEMADDNRQLQMEILATNQKLAAANRELEKRHAR</sequence>
<dbReference type="SUPFAM" id="SSF55073">
    <property type="entry name" value="Nucleotide cyclase"/>
    <property type="match status" value="1"/>
</dbReference>
<evidence type="ECO:0000259" key="4">
    <source>
        <dbReference type="PROSITE" id="PS50887"/>
    </source>
</evidence>
<protein>
    <submittedName>
        <fullName evidence="5">EAL domain-containing protein</fullName>
    </submittedName>
</protein>
<evidence type="ECO:0000259" key="2">
    <source>
        <dbReference type="PROSITE" id="PS50110"/>
    </source>
</evidence>
<dbReference type="InterPro" id="IPR052155">
    <property type="entry name" value="Biofilm_reg_signaling"/>
</dbReference>
<dbReference type="NCBIfam" id="TIGR00254">
    <property type="entry name" value="GGDEF"/>
    <property type="match status" value="1"/>
</dbReference>
<dbReference type="InterPro" id="IPR000160">
    <property type="entry name" value="GGDEF_dom"/>
</dbReference>
<dbReference type="FunFam" id="3.20.20.450:FF:000001">
    <property type="entry name" value="Cyclic di-GMP phosphodiesterase yahA"/>
    <property type="match status" value="1"/>
</dbReference>
<dbReference type="InterPro" id="IPR043128">
    <property type="entry name" value="Rev_trsase/Diguanyl_cyclase"/>
</dbReference>
<dbReference type="PROSITE" id="PS50887">
    <property type="entry name" value="GGDEF"/>
    <property type="match status" value="1"/>
</dbReference>
<evidence type="ECO:0000256" key="1">
    <source>
        <dbReference type="PROSITE-ProRule" id="PRU00169"/>
    </source>
</evidence>
<keyword evidence="6" id="KW-1185">Reference proteome</keyword>
<comment type="caution">
    <text evidence="5">The sequence shown here is derived from an EMBL/GenBank/DDBJ whole genome shotgun (WGS) entry which is preliminary data.</text>
</comment>
<dbReference type="InterPro" id="IPR011006">
    <property type="entry name" value="CheY-like_superfamily"/>
</dbReference>
<dbReference type="SUPFAM" id="SSF141868">
    <property type="entry name" value="EAL domain-like"/>
    <property type="match status" value="1"/>
</dbReference>
<feature type="domain" description="GGDEF" evidence="4">
    <location>
        <begin position="110"/>
        <end position="261"/>
    </location>
</feature>
<organism evidence="5 6">
    <name type="scientific">Simplicispira hankyongi</name>
    <dbReference type="NCBI Taxonomy" id="2315688"/>
    <lineage>
        <taxon>Bacteria</taxon>
        <taxon>Pseudomonadati</taxon>
        <taxon>Pseudomonadota</taxon>
        <taxon>Betaproteobacteria</taxon>
        <taxon>Burkholderiales</taxon>
        <taxon>Comamonadaceae</taxon>
        <taxon>Simplicispira</taxon>
    </lineage>
</organism>
<dbReference type="PANTHER" id="PTHR44757">
    <property type="entry name" value="DIGUANYLATE CYCLASE DGCP"/>
    <property type="match status" value="1"/>
</dbReference>
<dbReference type="Pfam" id="PF00563">
    <property type="entry name" value="EAL"/>
    <property type="match status" value="1"/>
</dbReference>
<feature type="modified residue" description="4-aspartylphosphate" evidence="1">
    <location>
        <position position="588"/>
    </location>
</feature>
<dbReference type="CDD" id="cd01949">
    <property type="entry name" value="GGDEF"/>
    <property type="match status" value="1"/>
</dbReference>
<accession>A0A398C7J1</accession>
<keyword evidence="1" id="KW-0597">Phosphoprotein</keyword>
<dbReference type="Proteomes" id="UP000266302">
    <property type="component" value="Unassembled WGS sequence"/>
</dbReference>
<evidence type="ECO:0000313" key="5">
    <source>
        <dbReference type="EMBL" id="RID98234.1"/>
    </source>
</evidence>
<dbReference type="SMART" id="SM00052">
    <property type="entry name" value="EAL"/>
    <property type="match status" value="1"/>
</dbReference>
<dbReference type="InterPro" id="IPR035919">
    <property type="entry name" value="EAL_sf"/>
</dbReference>
<gene>
    <name evidence="5" type="ORF">D3F03_08250</name>
</gene>
<evidence type="ECO:0000259" key="3">
    <source>
        <dbReference type="PROSITE" id="PS50883"/>
    </source>
</evidence>
<dbReference type="PROSITE" id="PS50883">
    <property type="entry name" value="EAL"/>
    <property type="match status" value="1"/>
</dbReference>
<dbReference type="Gene3D" id="3.20.20.450">
    <property type="entry name" value="EAL domain"/>
    <property type="match status" value="1"/>
</dbReference>
<dbReference type="SUPFAM" id="SSF52172">
    <property type="entry name" value="CheY-like"/>
    <property type="match status" value="1"/>
</dbReference>
<feature type="domain" description="Response regulatory" evidence="2">
    <location>
        <begin position="539"/>
        <end position="654"/>
    </location>
</feature>
<dbReference type="InterPro" id="IPR001633">
    <property type="entry name" value="EAL_dom"/>
</dbReference>
<name>A0A398C7J1_9BURK</name>
<dbReference type="CDD" id="cd17569">
    <property type="entry name" value="REC_HupR-like"/>
    <property type="match status" value="1"/>
</dbReference>
<dbReference type="PANTHER" id="PTHR44757:SF2">
    <property type="entry name" value="BIOFILM ARCHITECTURE MAINTENANCE PROTEIN MBAA"/>
    <property type="match status" value="1"/>
</dbReference>
<dbReference type="CDD" id="cd01948">
    <property type="entry name" value="EAL"/>
    <property type="match status" value="1"/>
</dbReference>
<dbReference type="Gene3D" id="3.30.70.270">
    <property type="match status" value="1"/>
</dbReference>
<dbReference type="SMART" id="SM00448">
    <property type="entry name" value="REC"/>
    <property type="match status" value="1"/>
</dbReference>